<evidence type="ECO:0000256" key="1">
    <source>
        <dbReference type="ARBA" id="ARBA00022723"/>
    </source>
</evidence>
<dbReference type="SUPFAM" id="SSF50692">
    <property type="entry name" value="ADC-like"/>
    <property type="match status" value="1"/>
</dbReference>
<evidence type="ECO:0000256" key="2">
    <source>
        <dbReference type="ARBA" id="ARBA00023004"/>
    </source>
</evidence>
<feature type="domain" description="Molybdopterin dinucleotide-binding" evidence="5">
    <location>
        <begin position="425"/>
        <end position="530"/>
    </location>
</feature>
<dbReference type="Gene3D" id="3.40.50.740">
    <property type="match status" value="1"/>
</dbReference>
<name>A0A419SF75_9BACL</name>
<evidence type="ECO:0000259" key="5">
    <source>
        <dbReference type="Pfam" id="PF01568"/>
    </source>
</evidence>
<dbReference type="PANTHER" id="PTHR43105:SF10">
    <property type="entry name" value="NADH-QUINONE OXIDOREDUCTASE SUBUNIT G"/>
    <property type="match status" value="1"/>
</dbReference>
<dbReference type="Pfam" id="PF00384">
    <property type="entry name" value="Molybdopterin"/>
    <property type="match status" value="1"/>
</dbReference>
<dbReference type="GO" id="GO:0022904">
    <property type="term" value="P:respiratory electron transport chain"/>
    <property type="evidence" value="ECO:0007669"/>
    <property type="project" value="TreeGrafter"/>
</dbReference>
<comment type="caution">
    <text evidence="6">The sequence shown here is derived from an EMBL/GenBank/DDBJ whole genome shotgun (WGS) entry which is preliminary data.</text>
</comment>
<evidence type="ECO:0008006" key="8">
    <source>
        <dbReference type="Google" id="ProtNLM"/>
    </source>
</evidence>
<evidence type="ECO:0000313" key="7">
    <source>
        <dbReference type="Proteomes" id="UP000284219"/>
    </source>
</evidence>
<dbReference type="InterPro" id="IPR050123">
    <property type="entry name" value="Prok_molybdopt-oxidoreductase"/>
</dbReference>
<dbReference type="Pfam" id="PF01568">
    <property type="entry name" value="Molydop_binding"/>
    <property type="match status" value="1"/>
</dbReference>
<keyword evidence="3" id="KW-0411">Iron-sulfur</keyword>
<dbReference type="InterPro" id="IPR006656">
    <property type="entry name" value="Mopterin_OxRdtase"/>
</dbReference>
<dbReference type="GO" id="GO:0003954">
    <property type="term" value="F:NADH dehydrogenase activity"/>
    <property type="evidence" value="ECO:0007669"/>
    <property type="project" value="TreeGrafter"/>
</dbReference>
<dbReference type="InterPro" id="IPR009010">
    <property type="entry name" value="Asp_de-COase-like_dom_sf"/>
</dbReference>
<dbReference type="GO" id="GO:0043546">
    <property type="term" value="F:molybdopterin cofactor binding"/>
    <property type="evidence" value="ECO:0007669"/>
    <property type="project" value="InterPro"/>
</dbReference>
<accession>A0A419SF75</accession>
<proteinExistence type="predicted"/>
<feature type="domain" description="Molybdopterin oxidoreductase" evidence="4">
    <location>
        <begin position="10"/>
        <end position="339"/>
    </location>
</feature>
<reference evidence="6 7" key="1">
    <citation type="submission" date="2016-08" db="EMBL/GenBank/DDBJ databases">
        <title>Novel Firmicute Genomes.</title>
        <authorList>
            <person name="Poppleton D.I."/>
            <person name="Gribaldo S."/>
        </authorList>
    </citation>
    <scope>NUCLEOTIDE SEQUENCE [LARGE SCALE GENOMIC DNA]</scope>
    <source>
        <strain evidence="6 7">RAOx-1</strain>
    </source>
</reference>
<keyword evidence="2" id="KW-0408">Iron</keyword>
<evidence type="ECO:0000259" key="4">
    <source>
        <dbReference type="Pfam" id="PF00384"/>
    </source>
</evidence>
<dbReference type="GO" id="GO:0051536">
    <property type="term" value="F:iron-sulfur cluster binding"/>
    <property type="evidence" value="ECO:0007669"/>
    <property type="project" value="UniProtKB-KW"/>
</dbReference>
<protein>
    <recommendedName>
        <fullName evidence="8">Formate dehydrogenase</fullName>
    </recommendedName>
</protein>
<evidence type="ECO:0000256" key="3">
    <source>
        <dbReference type="ARBA" id="ARBA00023014"/>
    </source>
</evidence>
<sequence>MTVFGQGAATTSYDELENTDVIIAWGSNTQECHPIIFNHMRRGIRNNDAKMIVIDPREITQTRMAHKWLPVRVGYDIALANAMGHVIIKEGLENKAFIERATFDFEAYKELVEEYTPEYAEELTGVPADDIREVARLYATADKAIICWTLGITEHQKGTENVFSLINLAILTGHVGKYGSGVNPLRGQNNVQGGGDMGALPNRLVGGWEWDDEEAHKLFSEKWGTPLPDKIGLNLTQMIEAMEAKEIKALYVIGENPVQSDADANHVEEVLKGLDIMVVQEILMTKTAEMADVVLPAAGWAENDGTVTNSERRVQRVRPAITPPGQAKQDHFIVQDIANRMGANWNYESAEDVWNEIRSLAPIFGGISYKRLDEAGIQWPCYDESDPGTEFLHTRLWEDEVGMKAQFTPVRHQPPAELPDEEYPLTLTTGRRLEFYNTGVQTSDYKKVRDPYEALEINEEDATAFNFKDGDPVKVSSRRGEVVTKIKVTDKNPRGLVFMTFHFPDQADTNRLTLNATCPLAGTAEYKACAVKIEHVK</sequence>
<dbReference type="Gene3D" id="2.40.40.20">
    <property type="match status" value="1"/>
</dbReference>
<dbReference type="GO" id="GO:0046872">
    <property type="term" value="F:metal ion binding"/>
    <property type="evidence" value="ECO:0007669"/>
    <property type="project" value="UniProtKB-KW"/>
</dbReference>
<dbReference type="PANTHER" id="PTHR43105">
    <property type="entry name" value="RESPIRATORY NITRATE REDUCTASE"/>
    <property type="match status" value="1"/>
</dbReference>
<dbReference type="CDD" id="cd00508">
    <property type="entry name" value="MopB_CT_Fdh-Nap-like"/>
    <property type="match status" value="1"/>
</dbReference>
<dbReference type="Gene3D" id="3.40.228.10">
    <property type="entry name" value="Dimethylsulfoxide Reductase, domain 2"/>
    <property type="match status" value="1"/>
</dbReference>
<dbReference type="Proteomes" id="UP000284219">
    <property type="component" value="Unassembled WGS sequence"/>
</dbReference>
<dbReference type="SUPFAM" id="SSF53706">
    <property type="entry name" value="Formate dehydrogenase/DMSO reductase, domains 1-3"/>
    <property type="match status" value="1"/>
</dbReference>
<gene>
    <name evidence="6" type="ORF">BEP19_14255</name>
</gene>
<evidence type="ECO:0000313" key="6">
    <source>
        <dbReference type="EMBL" id="RKD21780.1"/>
    </source>
</evidence>
<keyword evidence="7" id="KW-1185">Reference proteome</keyword>
<dbReference type="AlphaFoldDB" id="A0A419SF75"/>
<keyword evidence="1" id="KW-0479">Metal-binding</keyword>
<organism evidence="6 7">
    <name type="scientific">Ammoniphilus oxalaticus</name>
    <dbReference type="NCBI Taxonomy" id="66863"/>
    <lineage>
        <taxon>Bacteria</taxon>
        <taxon>Bacillati</taxon>
        <taxon>Bacillota</taxon>
        <taxon>Bacilli</taxon>
        <taxon>Bacillales</taxon>
        <taxon>Paenibacillaceae</taxon>
        <taxon>Aneurinibacillus group</taxon>
        <taxon>Ammoniphilus</taxon>
    </lineage>
</organism>
<dbReference type="GO" id="GO:0016020">
    <property type="term" value="C:membrane"/>
    <property type="evidence" value="ECO:0007669"/>
    <property type="project" value="TreeGrafter"/>
</dbReference>
<dbReference type="EMBL" id="MCHY01000011">
    <property type="protein sequence ID" value="RKD21780.1"/>
    <property type="molecule type" value="Genomic_DNA"/>
</dbReference>
<dbReference type="InterPro" id="IPR006657">
    <property type="entry name" value="MoPterin_dinucl-bd_dom"/>
</dbReference>